<evidence type="ECO:0000256" key="1">
    <source>
        <dbReference type="SAM" id="MobiDB-lite"/>
    </source>
</evidence>
<comment type="caution">
    <text evidence="3">The sequence shown here is derived from an EMBL/GenBank/DDBJ whole genome shotgun (WGS) entry which is preliminary data.</text>
</comment>
<sequence>METTFPPYQGQPDDAHPRTTWKQYMALAGTLLISMIPVGFVLLHIALYVDEYIQIRERIRLQDETWPRRVQHEQAQDGRELGQGQDLERNMEGEGVPEDTDWIYSGASESSHLLSAAVDPDPRDVN</sequence>
<protein>
    <submittedName>
        <fullName evidence="3">Uncharacterized protein</fullName>
    </submittedName>
</protein>
<keyword evidence="2" id="KW-0472">Membrane</keyword>
<feature type="transmembrane region" description="Helical" evidence="2">
    <location>
        <begin position="24"/>
        <end position="49"/>
    </location>
</feature>
<evidence type="ECO:0000313" key="3">
    <source>
        <dbReference type="EMBL" id="KAK8043516.1"/>
    </source>
</evidence>
<evidence type="ECO:0000256" key="2">
    <source>
        <dbReference type="SAM" id="Phobius"/>
    </source>
</evidence>
<accession>A0ABR1TA85</accession>
<organism evidence="3 4">
    <name type="scientific">Apiospora rasikravindrae</name>
    <dbReference type="NCBI Taxonomy" id="990691"/>
    <lineage>
        <taxon>Eukaryota</taxon>
        <taxon>Fungi</taxon>
        <taxon>Dikarya</taxon>
        <taxon>Ascomycota</taxon>
        <taxon>Pezizomycotina</taxon>
        <taxon>Sordariomycetes</taxon>
        <taxon>Xylariomycetidae</taxon>
        <taxon>Amphisphaeriales</taxon>
        <taxon>Apiosporaceae</taxon>
        <taxon>Apiospora</taxon>
    </lineage>
</organism>
<gene>
    <name evidence="3" type="ORF">PG993_005946</name>
</gene>
<keyword evidence="4" id="KW-1185">Reference proteome</keyword>
<name>A0ABR1TA85_9PEZI</name>
<feature type="compositionally biased region" description="Basic and acidic residues" evidence="1">
    <location>
        <begin position="67"/>
        <end position="92"/>
    </location>
</feature>
<keyword evidence="2" id="KW-1133">Transmembrane helix</keyword>
<reference evidence="3 4" key="1">
    <citation type="submission" date="2023-01" db="EMBL/GenBank/DDBJ databases">
        <title>Analysis of 21 Apiospora genomes using comparative genomics revels a genus with tremendous synthesis potential of carbohydrate active enzymes and secondary metabolites.</title>
        <authorList>
            <person name="Sorensen T."/>
        </authorList>
    </citation>
    <scope>NUCLEOTIDE SEQUENCE [LARGE SCALE GENOMIC DNA]</scope>
    <source>
        <strain evidence="3 4">CBS 33761</strain>
    </source>
</reference>
<dbReference type="EMBL" id="JAQQWK010000004">
    <property type="protein sequence ID" value="KAK8043516.1"/>
    <property type="molecule type" value="Genomic_DNA"/>
</dbReference>
<keyword evidence="2" id="KW-0812">Transmembrane</keyword>
<proteinExistence type="predicted"/>
<dbReference type="Proteomes" id="UP001444661">
    <property type="component" value="Unassembled WGS sequence"/>
</dbReference>
<feature type="region of interest" description="Disordered" evidence="1">
    <location>
        <begin position="67"/>
        <end position="103"/>
    </location>
</feature>
<evidence type="ECO:0000313" key="4">
    <source>
        <dbReference type="Proteomes" id="UP001444661"/>
    </source>
</evidence>